<dbReference type="SMART" id="SM00260">
    <property type="entry name" value="CheW"/>
    <property type="match status" value="1"/>
</dbReference>
<dbReference type="Gene3D" id="2.30.30.40">
    <property type="entry name" value="SH3 Domains"/>
    <property type="match status" value="1"/>
</dbReference>
<keyword evidence="7" id="KW-1185">Reference proteome</keyword>
<dbReference type="PROSITE" id="PS50851">
    <property type="entry name" value="CHEW"/>
    <property type="match status" value="1"/>
</dbReference>
<organism evidence="6 7">
    <name type="scientific">Gracilibacillus halotolerans</name>
    <dbReference type="NCBI Taxonomy" id="74386"/>
    <lineage>
        <taxon>Bacteria</taxon>
        <taxon>Bacillati</taxon>
        <taxon>Bacillota</taxon>
        <taxon>Bacilli</taxon>
        <taxon>Bacillales</taxon>
        <taxon>Bacillaceae</taxon>
        <taxon>Gracilibacillus</taxon>
    </lineage>
</organism>
<evidence type="ECO:0000313" key="6">
    <source>
        <dbReference type="EMBL" id="MBB6511460.1"/>
    </source>
</evidence>
<evidence type="ECO:0000256" key="4">
    <source>
        <dbReference type="ARBA" id="ARBA00022500"/>
    </source>
</evidence>
<dbReference type="Proteomes" id="UP000572212">
    <property type="component" value="Unassembled WGS sequence"/>
</dbReference>
<reference evidence="6 7" key="1">
    <citation type="submission" date="2020-08" db="EMBL/GenBank/DDBJ databases">
        <title>Genomic Encyclopedia of Type Strains, Phase IV (KMG-IV): sequencing the most valuable type-strain genomes for metagenomic binning, comparative biology and taxonomic classification.</title>
        <authorList>
            <person name="Goeker M."/>
        </authorList>
    </citation>
    <scope>NUCLEOTIDE SEQUENCE [LARGE SCALE GENOMIC DNA]</scope>
    <source>
        <strain evidence="6 7">DSM 11805</strain>
    </source>
</reference>
<dbReference type="RefSeq" id="WP_184243703.1">
    <property type="nucleotide sequence ID" value="NZ_BAAACU010000022.1"/>
</dbReference>
<dbReference type="AlphaFoldDB" id="A0A841RC15"/>
<proteinExistence type="predicted"/>
<keyword evidence="3" id="KW-0963">Cytoplasm</keyword>
<dbReference type="GO" id="GO:0006935">
    <property type="term" value="P:chemotaxis"/>
    <property type="evidence" value="ECO:0007669"/>
    <property type="project" value="UniProtKB-KW"/>
</dbReference>
<dbReference type="FunFam" id="2.40.50.180:FF:000002">
    <property type="entry name" value="Chemotaxis protein CheW"/>
    <property type="match status" value="1"/>
</dbReference>
<keyword evidence="4" id="KW-0145">Chemotaxis</keyword>
<dbReference type="InterPro" id="IPR002545">
    <property type="entry name" value="CheW-lke_dom"/>
</dbReference>
<protein>
    <recommendedName>
        <fullName evidence="2">Chemotaxis protein CheW</fullName>
    </recommendedName>
</protein>
<dbReference type="InterPro" id="IPR039315">
    <property type="entry name" value="CheW"/>
</dbReference>
<dbReference type="GO" id="GO:0007165">
    <property type="term" value="P:signal transduction"/>
    <property type="evidence" value="ECO:0007669"/>
    <property type="project" value="InterPro"/>
</dbReference>
<evidence type="ECO:0000259" key="5">
    <source>
        <dbReference type="PROSITE" id="PS50851"/>
    </source>
</evidence>
<dbReference type="Pfam" id="PF01584">
    <property type="entry name" value="CheW"/>
    <property type="match status" value="1"/>
</dbReference>
<dbReference type="EMBL" id="JACHON010000001">
    <property type="protein sequence ID" value="MBB6511460.1"/>
    <property type="molecule type" value="Genomic_DNA"/>
</dbReference>
<dbReference type="Gene3D" id="2.40.50.180">
    <property type="entry name" value="CheA-289, Domain 4"/>
    <property type="match status" value="1"/>
</dbReference>
<comment type="subcellular location">
    <subcellularLocation>
        <location evidence="1">Cytoplasm</location>
    </subcellularLocation>
</comment>
<feature type="domain" description="CheW-like" evidence="5">
    <location>
        <begin position="7"/>
        <end position="147"/>
    </location>
</feature>
<gene>
    <name evidence="6" type="ORF">GGQ92_000227</name>
</gene>
<evidence type="ECO:0000313" key="7">
    <source>
        <dbReference type="Proteomes" id="UP000572212"/>
    </source>
</evidence>
<evidence type="ECO:0000256" key="2">
    <source>
        <dbReference type="ARBA" id="ARBA00021483"/>
    </source>
</evidence>
<accession>A0A841RC15</accession>
<dbReference type="PANTHER" id="PTHR22617:SF23">
    <property type="entry name" value="CHEMOTAXIS PROTEIN CHEW"/>
    <property type="match status" value="1"/>
</dbReference>
<evidence type="ECO:0000256" key="1">
    <source>
        <dbReference type="ARBA" id="ARBA00004496"/>
    </source>
</evidence>
<sequence length="155" mass="17555">MDNEQGFIQSIVVELENEEYAIPVEFIGGIERIQQITRVPKTTSFIKGVINLRGVITPIIDLRERFGLSPKEHNDSTRIIIAEMESFNVGFIVDAAYDVVNIPNEAIEPNPKVIGTKDIDYIDGVAKVGNRLLMLLNLERTLSHDNYQIERDQDD</sequence>
<dbReference type="PANTHER" id="PTHR22617">
    <property type="entry name" value="CHEMOTAXIS SENSOR HISTIDINE KINASE-RELATED"/>
    <property type="match status" value="1"/>
</dbReference>
<dbReference type="SUPFAM" id="SSF50341">
    <property type="entry name" value="CheW-like"/>
    <property type="match status" value="1"/>
</dbReference>
<name>A0A841RC15_9BACI</name>
<dbReference type="InterPro" id="IPR036061">
    <property type="entry name" value="CheW-like_dom_sf"/>
</dbReference>
<evidence type="ECO:0000256" key="3">
    <source>
        <dbReference type="ARBA" id="ARBA00022490"/>
    </source>
</evidence>
<dbReference type="GO" id="GO:0005829">
    <property type="term" value="C:cytosol"/>
    <property type="evidence" value="ECO:0007669"/>
    <property type="project" value="TreeGrafter"/>
</dbReference>
<comment type="caution">
    <text evidence="6">The sequence shown here is derived from an EMBL/GenBank/DDBJ whole genome shotgun (WGS) entry which is preliminary data.</text>
</comment>